<dbReference type="PROSITE" id="PS51194">
    <property type="entry name" value="HELICASE_CTER"/>
    <property type="match status" value="1"/>
</dbReference>
<organism evidence="11 12">
    <name type="scientific">Candidatus Staskawiczbacteria bacterium RIFCSPHIGHO2_01_FULL_41_41</name>
    <dbReference type="NCBI Taxonomy" id="1802203"/>
    <lineage>
        <taxon>Bacteria</taxon>
        <taxon>Candidatus Staskawicziibacteriota</taxon>
    </lineage>
</organism>
<dbReference type="SMART" id="SM00487">
    <property type="entry name" value="DEXDc"/>
    <property type="match status" value="1"/>
</dbReference>
<dbReference type="Gene3D" id="2.40.10.170">
    <property type="match status" value="1"/>
</dbReference>
<dbReference type="GO" id="GO:0003678">
    <property type="term" value="F:DNA helicase activity"/>
    <property type="evidence" value="ECO:0007669"/>
    <property type="project" value="TreeGrafter"/>
</dbReference>
<evidence type="ECO:0000259" key="10">
    <source>
        <dbReference type="PROSITE" id="PS51194"/>
    </source>
</evidence>
<keyword evidence="8" id="KW-0234">DNA repair</keyword>
<name>A0A1G2HSN1_9BACT</name>
<keyword evidence="3" id="KW-0227">DNA damage</keyword>
<keyword evidence="4" id="KW-0378">Hydrolase</keyword>
<evidence type="ECO:0000256" key="6">
    <source>
        <dbReference type="ARBA" id="ARBA00022840"/>
    </source>
</evidence>
<dbReference type="Pfam" id="PF17757">
    <property type="entry name" value="UvrB_inter"/>
    <property type="match status" value="1"/>
</dbReference>
<reference evidence="11 12" key="1">
    <citation type="journal article" date="2016" name="Nat. Commun.">
        <title>Thousands of microbial genomes shed light on interconnected biogeochemical processes in an aquifer system.</title>
        <authorList>
            <person name="Anantharaman K."/>
            <person name="Brown C.T."/>
            <person name="Hug L.A."/>
            <person name="Sharon I."/>
            <person name="Castelle C.J."/>
            <person name="Probst A.J."/>
            <person name="Thomas B.C."/>
            <person name="Singh A."/>
            <person name="Wilkins M.J."/>
            <person name="Karaoz U."/>
            <person name="Brodie E.L."/>
            <person name="Williams K.H."/>
            <person name="Hubbard S.S."/>
            <person name="Banfield J.F."/>
        </authorList>
    </citation>
    <scope>NUCLEOTIDE SEQUENCE [LARGE SCALE GENOMIC DNA]</scope>
</reference>
<dbReference type="Pfam" id="PF02559">
    <property type="entry name" value="CarD_TRCF_RID"/>
    <property type="match status" value="1"/>
</dbReference>
<dbReference type="GO" id="GO:0006281">
    <property type="term" value="P:DNA repair"/>
    <property type="evidence" value="ECO:0007669"/>
    <property type="project" value="UniProtKB-KW"/>
</dbReference>
<dbReference type="GO" id="GO:0003677">
    <property type="term" value="F:DNA binding"/>
    <property type="evidence" value="ECO:0007669"/>
    <property type="project" value="UniProtKB-KW"/>
</dbReference>
<evidence type="ECO:0000259" key="9">
    <source>
        <dbReference type="PROSITE" id="PS51192"/>
    </source>
</evidence>
<dbReference type="EMBL" id="MHOP01000025">
    <property type="protein sequence ID" value="OGZ65231.1"/>
    <property type="molecule type" value="Genomic_DNA"/>
</dbReference>
<dbReference type="InterPro" id="IPR027417">
    <property type="entry name" value="P-loop_NTPase"/>
</dbReference>
<dbReference type="InterPro" id="IPR047112">
    <property type="entry name" value="RecG/Mfd"/>
</dbReference>
<dbReference type="InterPro" id="IPR036101">
    <property type="entry name" value="CarD-like/TRCF_RID_sf"/>
</dbReference>
<keyword evidence="1" id="KW-0963">Cytoplasm</keyword>
<keyword evidence="6" id="KW-0067">ATP-binding</keyword>
<evidence type="ECO:0000256" key="1">
    <source>
        <dbReference type="ARBA" id="ARBA00022490"/>
    </source>
</evidence>
<gene>
    <name evidence="11" type="ORF">A2822_03720</name>
</gene>
<dbReference type="AlphaFoldDB" id="A0A1G2HSN1"/>
<dbReference type="CDD" id="cd17991">
    <property type="entry name" value="DEXHc_TRCF"/>
    <property type="match status" value="1"/>
</dbReference>
<evidence type="ECO:0000256" key="5">
    <source>
        <dbReference type="ARBA" id="ARBA00022806"/>
    </source>
</evidence>
<evidence type="ECO:0000256" key="7">
    <source>
        <dbReference type="ARBA" id="ARBA00023125"/>
    </source>
</evidence>
<keyword evidence="2" id="KW-0547">Nucleotide-binding</keyword>
<evidence type="ECO:0000256" key="3">
    <source>
        <dbReference type="ARBA" id="ARBA00022763"/>
    </source>
</evidence>
<evidence type="ECO:0000256" key="8">
    <source>
        <dbReference type="ARBA" id="ARBA00023204"/>
    </source>
</evidence>
<dbReference type="InterPro" id="IPR011545">
    <property type="entry name" value="DEAD/DEAH_box_helicase_dom"/>
</dbReference>
<dbReference type="InterPro" id="IPR003711">
    <property type="entry name" value="CarD-like/TRCF_RID"/>
</dbReference>
<dbReference type="SUPFAM" id="SSF52540">
    <property type="entry name" value="P-loop containing nucleoside triphosphate hydrolases"/>
    <property type="match status" value="2"/>
</dbReference>
<dbReference type="SMART" id="SM00490">
    <property type="entry name" value="HELICc"/>
    <property type="match status" value="1"/>
</dbReference>
<evidence type="ECO:0008006" key="13">
    <source>
        <dbReference type="Google" id="ProtNLM"/>
    </source>
</evidence>
<evidence type="ECO:0000313" key="12">
    <source>
        <dbReference type="Proteomes" id="UP000178774"/>
    </source>
</evidence>
<keyword evidence="5" id="KW-0347">Helicase</keyword>
<dbReference type="GO" id="GO:0016787">
    <property type="term" value="F:hydrolase activity"/>
    <property type="evidence" value="ECO:0007669"/>
    <property type="project" value="UniProtKB-KW"/>
</dbReference>
<comment type="caution">
    <text evidence="11">The sequence shown here is derived from an EMBL/GenBank/DDBJ whole genome shotgun (WGS) entry which is preliminary data.</text>
</comment>
<accession>A0A1G2HSN1</accession>
<dbReference type="Gene3D" id="3.30.2060.10">
    <property type="entry name" value="Penicillin-binding protein 1b domain"/>
    <property type="match status" value="1"/>
</dbReference>
<dbReference type="GO" id="GO:0005524">
    <property type="term" value="F:ATP binding"/>
    <property type="evidence" value="ECO:0007669"/>
    <property type="project" value="UniProtKB-KW"/>
</dbReference>
<dbReference type="Pfam" id="PF00271">
    <property type="entry name" value="Helicase_C"/>
    <property type="match status" value="1"/>
</dbReference>
<dbReference type="Proteomes" id="UP000178774">
    <property type="component" value="Unassembled WGS sequence"/>
</dbReference>
<dbReference type="SUPFAM" id="SSF141259">
    <property type="entry name" value="CarD-like"/>
    <property type="match status" value="1"/>
</dbReference>
<dbReference type="Pfam" id="PF00270">
    <property type="entry name" value="DEAD"/>
    <property type="match status" value="1"/>
</dbReference>
<dbReference type="SMART" id="SM01058">
    <property type="entry name" value="CarD_TRCF"/>
    <property type="match status" value="1"/>
</dbReference>
<dbReference type="InterPro" id="IPR001650">
    <property type="entry name" value="Helicase_C-like"/>
</dbReference>
<dbReference type="PANTHER" id="PTHR47964:SF1">
    <property type="entry name" value="ATP-DEPENDENT DNA HELICASE HOMOLOG RECG, CHLOROPLASTIC"/>
    <property type="match status" value="1"/>
</dbReference>
<dbReference type="PANTHER" id="PTHR47964">
    <property type="entry name" value="ATP-DEPENDENT DNA HELICASE HOMOLOG RECG, CHLOROPLASTIC"/>
    <property type="match status" value="1"/>
</dbReference>
<feature type="domain" description="Helicase C-terminal" evidence="10">
    <location>
        <begin position="479"/>
        <end position="631"/>
    </location>
</feature>
<feature type="domain" description="Helicase ATP-binding" evidence="9">
    <location>
        <begin position="275"/>
        <end position="458"/>
    </location>
</feature>
<sequence>MENLNTLLIVSITPYFLEKQVFWFQENLDEILKSAKTQQFFQDNVVFLKSGKNFEFMQLLRKLDEMGYEKVFKVESPGEFSQKGGVVEVFPINMLQAIRLDFLGNKIDAIELLSVKIEDEEKSRELLTKKLKSQKLFSDLKNLKLGDYLVHLDHGVAKFTGMEKMEEQEYYTLEYALHDKLFIPVGLERKLSRYVGFADPAVSRLGSAIWQTTKRKIKEGVEKLARELLNLYSQKEMVVRAPYENDEELEKQMLAGFEYQETPDQLQAMEDIKKDLGLQKPMDRIICGDVGFGKTEIAIRAAFLAAVNGRQCAIICPTTILASQHFANFKRRFDALPFKIALLSRLQTKKEQQKILQEIKEGKIDIVIGTHRILSDDVIFKNQSTEIPKEFDARPSSQRIEGSGLQLLIIDDEQRFGVKQKEKLRAKNPALDLLSLSATPIPRTIYLALSSFKNISLMQTPPQGRSAIHTNIQPYNKSKIKEAIETELARKGQVYFLHNRVETIEKTKVGLQKLIPGINIGAIHGRMNEKEVMKIMADFTTGKINILVATTIIENGIDLPNVNTIIIEDASRLGLAQAYQIRGRVGRSHIKSFAYLFYPKKLTPIARERLNALGQAKELGAGYQIALRDMEIRGAGNILGREQSGSINKIGLNLYCQMLAESVEKMRQ</sequence>
<dbReference type="Gene3D" id="3.40.50.300">
    <property type="entry name" value="P-loop containing nucleotide triphosphate hydrolases"/>
    <property type="match status" value="2"/>
</dbReference>
<protein>
    <recommendedName>
        <fullName evidence="13">Transcription-repair coupling factor</fullName>
    </recommendedName>
</protein>
<dbReference type="InterPro" id="IPR014001">
    <property type="entry name" value="Helicase_ATP-bd"/>
</dbReference>
<evidence type="ECO:0000256" key="4">
    <source>
        <dbReference type="ARBA" id="ARBA00022801"/>
    </source>
</evidence>
<dbReference type="PROSITE" id="PS51192">
    <property type="entry name" value="HELICASE_ATP_BIND_1"/>
    <property type="match status" value="1"/>
</dbReference>
<evidence type="ECO:0000256" key="2">
    <source>
        <dbReference type="ARBA" id="ARBA00022741"/>
    </source>
</evidence>
<keyword evidence="7" id="KW-0238">DNA-binding</keyword>
<evidence type="ECO:0000313" key="11">
    <source>
        <dbReference type="EMBL" id="OGZ65231.1"/>
    </source>
</evidence>
<dbReference type="InterPro" id="IPR041471">
    <property type="entry name" value="UvrB_inter"/>
</dbReference>
<proteinExistence type="predicted"/>